<feature type="region of interest" description="Disordered" evidence="2">
    <location>
        <begin position="153"/>
        <end position="339"/>
    </location>
</feature>
<feature type="region of interest" description="Disordered" evidence="2">
    <location>
        <begin position="1"/>
        <end position="118"/>
    </location>
</feature>
<proteinExistence type="predicted"/>
<dbReference type="STRING" id="1093900.A0A507AT08"/>
<gene>
    <name evidence="3" type="ORF">E0L32_005645</name>
</gene>
<feature type="coiled-coil region" evidence="1">
    <location>
        <begin position="454"/>
        <end position="481"/>
    </location>
</feature>
<feature type="compositionally biased region" description="Low complexity" evidence="2">
    <location>
        <begin position="536"/>
        <end position="569"/>
    </location>
</feature>
<feature type="compositionally biased region" description="Acidic residues" evidence="2">
    <location>
        <begin position="79"/>
        <end position="89"/>
    </location>
</feature>
<name>A0A507AT08_9PEZI</name>
<dbReference type="InParanoid" id="A0A507AT08"/>
<accession>A0A507AT08</accession>
<feature type="compositionally biased region" description="Low complexity" evidence="2">
    <location>
        <begin position="609"/>
        <end position="628"/>
    </location>
</feature>
<comment type="caution">
    <text evidence="3">The sequence shown here is derived from an EMBL/GenBank/DDBJ whole genome shotgun (WGS) entry which is preliminary data.</text>
</comment>
<feature type="compositionally biased region" description="Low complexity" evidence="2">
    <location>
        <begin position="242"/>
        <end position="325"/>
    </location>
</feature>
<feature type="compositionally biased region" description="Polar residues" evidence="2">
    <location>
        <begin position="172"/>
        <end position="184"/>
    </location>
</feature>
<organism evidence="3 4">
    <name type="scientific">Thyridium curvatum</name>
    <dbReference type="NCBI Taxonomy" id="1093900"/>
    <lineage>
        <taxon>Eukaryota</taxon>
        <taxon>Fungi</taxon>
        <taxon>Dikarya</taxon>
        <taxon>Ascomycota</taxon>
        <taxon>Pezizomycotina</taxon>
        <taxon>Sordariomycetes</taxon>
        <taxon>Sordariomycetidae</taxon>
        <taxon>Thyridiales</taxon>
        <taxon>Thyridiaceae</taxon>
        <taxon>Thyridium</taxon>
    </lineage>
</organism>
<feature type="region of interest" description="Disordered" evidence="2">
    <location>
        <begin position="488"/>
        <end position="673"/>
    </location>
</feature>
<sequence>MSDLPSRIPAPPNPGDARSLAPDDRGVSCRRSVHLEAASVGLEPPPRPAEAPVGVAGLDPSTTAAPAQRRPRRRLSQDLSEEEDPEEDSALSASFVHRRSVSFAEPARREPPHPAVRISKRTHSAILWTLEEALRQPYPFSPDLEEETASMADLLGTPGGPAVSNGHDIPSTRPTAPPQTSSPAQGIKGPRMIMRERQEREARQKAERERLERERERERAEQEARIAEEQFRQAAAEREQRAAAAPSAAAQAPAQEVDPAIQRRQQRAAEAQRASAAYSHAAPPAQAPAPQQQQQQQRTSRPADAPVGGPAAPAPSSVPLGPSGVQAGESSGAAGNRPRNSFPHAFERWEALSAHWEGLTSFWIRRLQQNTDEIDRDPLSQQLSRQVTDLSAAGANLFHAVVELQKLRASSERKFQRWFFETRAELERHQEVNGVLEAALEDERRGRAGAIRDAVEQERAASKTQRQLAEMRKELAISKEEARRAWEELGRREQEERDRTTSLQEGLPTIVGGVQVVPMTQGIPSRQGSSARDPRAVQQQAQQQQQAESSSRRQGQGQSQPAAQQQAAPSGGGAYGQPEMGHPEDDGRYGGQGSEGGYSEEEYETPGAQPGVSYPPSSSQQQYYSGGPDYAGQGYAAPGWETVPRHHHPTRLSDVIEEDDERSRTSASQVSRP</sequence>
<evidence type="ECO:0000256" key="1">
    <source>
        <dbReference type="SAM" id="Coils"/>
    </source>
</evidence>
<evidence type="ECO:0000313" key="3">
    <source>
        <dbReference type="EMBL" id="TPX13945.1"/>
    </source>
</evidence>
<evidence type="ECO:0000313" key="4">
    <source>
        <dbReference type="Proteomes" id="UP000319257"/>
    </source>
</evidence>
<dbReference type="OrthoDB" id="5945798at2759"/>
<protein>
    <submittedName>
        <fullName evidence="3">Uncharacterized protein</fullName>
    </submittedName>
</protein>
<keyword evidence="4" id="KW-1185">Reference proteome</keyword>
<evidence type="ECO:0000256" key="2">
    <source>
        <dbReference type="SAM" id="MobiDB-lite"/>
    </source>
</evidence>
<reference evidence="3 4" key="1">
    <citation type="submission" date="2019-06" db="EMBL/GenBank/DDBJ databases">
        <title>Draft genome sequence of the filamentous fungus Phialemoniopsis curvata isolated from diesel fuel.</title>
        <authorList>
            <person name="Varaljay V.A."/>
            <person name="Lyon W.J."/>
            <person name="Crouch A.L."/>
            <person name="Drake C.E."/>
            <person name="Hollomon J.M."/>
            <person name="Nadeau L.J."/>
            <person name="Nunn H.S."/>
            <person name="Stevenson B.S."/>
            <person name="Bojanowski C.L."/>
            <person name="Crookes-Goodson W.J."/>
        </authorList>
    </citation>
    <scope>NUCLEOTIDE SEQUENCE [LARGE SCALE GENOMIC DNA]</scope>
    <source>
        <strain evidence="3 4">D216</strain>
    </source>
</reference>
<dbReference type="RefSeq" id="XP_030995656.1">
    <property type="nucleotide sequence ID" value="XM_031140189.1"/>
</dbReference>
<keyword evidence="1" id="KW-0175">Coiled coil</keyword>
<dbReference type="GeneID" id="41973092"/>
<dbReference type="Proteomes" id="UP000319257">
    <property type="component" value="Unassembled WGS sequence"/>
</dbReference>
<feature type="compositionally biased region" description="Basic and acidic residues" evidence="2">
    <location>
        <begin position="193"/>
        <end position="241"/>
    </location>
</feature>
<feature type="compositionally biased region" description="Basic and acidic residues" evidence="2">
    <location>
        <begin position="488"/>
        <end position="500"/>
    </location>
</feature>
<dbReference type="AlphaFoldDB" id="A0A507AT08"/>
<dbReference type="EMBL" id="SKBQ01000030">
    <property type="protein sequence ID" value="TPX13945.1"/>
    <property type="molecule type" value="Genomic_DNA"/>
</dbReference>